<dbReference type="OrthoDB" id="9800808at2"/>
<evidence type="ECO:0000256" key="2">
    <source>
        <dbReference type="ARBA" id="ARBA00022679"/>
    </source>
</evidence>
<keyword evidence="3" id="KW-0547">Nucleotide-binding</keyword>
<dbReference type="NCBIfam" id="TIGR00687">
    <property type="entry name" value="pyridox_kin"/>
    <property type="match status" value="1"/>
</dbReference>
<dbReference type="AlphaFoldDB" id="A0A0A0MBE8"/>
<dbReference type="EMBL" id="AVBH01000008">
    <property type="protein sequence ID" value="KGO99632.1"/>
    <property type="molecule type" value="Genomic_DNA"/>
</dbReference>
<keyword evidence="4 7" id="KW-0418">Kinase</keyword>
<organism evidence="7 8">
    <name type="scientific">Lysobacter defluvii IMMIB APB-9 = DSM 18482</name>
    <dbReference type="NCBI Taxonomy" id="1385515"/>
    <lineage>
        <taxon>Bacteria</taxon>
        <taxon>Pseudomonadati</taxon>
        <taxon>Pseudomonadota</taxon>
        <taxon>Gammaproteobacteria</taxon>
        <taxon>Lysobacterales</taxon>
        <taxon>Lysobacteraceae</taxon>
        <taxon>Novilysobacter</taxon>
    </lineage>
</organism>
<evidence type="ECO:0000313" key="8">
    <source>
        <dbReference type="Proteomes" id="UP000030003"/>
    </source>
</evidence>
<dbReference type="Gene3D" id="3.40.1190.20">
    <property type="match status" value="1"/>
</dbReference>
<name>A0A0A0MBE8_9GAMM</name>
<keyword evidence="5" id="KW-0067">ATP-binding</keyword>
<dbReference type="STRING" id="1385515.GCA_000423325_00090"/>
<protein>
    <recommendedName>
        <fullName evidence="1">pyridoxal kinase</fullName>
        <ecNumber evidence="1">2.7.1.35</ecNumber>
    </recommendedName>
</protein>
<dbReference type="GO" id="GO:0008478">
    <property type="term" value="F:pyridoxal kinase activity"/>
    <property type="evidence" value="ECO:0007669"/>
    <property type="project" value="UniProtKB-EC"/>
</dbReference>
<feature type="domain" description="Pyridoxamine kinase/Phosphomethylpyrimidine kinase" evidence="6">
    <location>
        <begin position="40"/>
        <end position="265"/>
    </location>
</feature>
<dbReference type="NCBIfam" id="NF006034">
    <property type="entry name" value="PRK08176.1"/>
    <property type="match status" value="1"/>
</dbReference>
<dbReference type="InterPro" id="IPR004625">
    <property type="entry name" value="PyrdxlKinase"/>
</dbReference>
<dbReference type="InterPro" id="IPR029056">
    <property type="entry name" value="Ribokinase-like"/>
</dbReference>
<dbReference type="GO" id="GO:0009443">
    <property type="term" value="P:pyridoxal 5'-phosphate salvage"/>
    <property type="evidence" value="ECO:0007669"/>
    <property type="project" value="InterPro"/>
</dbReference>
<dbReference type="SUPFAM" id="SSF53613">
    <property type="entry name" value="Ribokinase-like"/>
    <property type="match status" value="1"/>
</dbReference>
<dbReference type="Pfam" id="PF08543">
    <property type="entry name" value="Phos_pyr_kin"/>
    <property type="match status" value="1"/>
</dbReference>
<sequence>MAAEDPLHIDVLSIMSQVVYGSVGNTITVPLLQRLGLAVAAVPTVVLSNTPHYPTVHGGALPVDWFAGYLDDLVARDALQHLQAVVVGYLGSRGQFEALLDWWDRGQGRPADAMLVIDPVMGDHDHGVYVDPTLVRTFRERLAGHATGLTPNGFEIAQLTGMPVGTVDEVIAAARTLLVGRTQWLAVTSAAPDTCADDEMKIAVVTRTGTEVLVHPRLPITPKGTGDLFTATVAASLLQGHGIVDAATRAYEAVLAALRHTNEAGCSELLLPPGTLTQ</sequence>
<dbReference type="GO" id="GO:0005829">
    <property type="term" value="C:cytosol"/>
    <property type="evidence" value="ECO:0007669"/>
    <property type="project" value="TreeGrafter"/>
</dbReference>
<evidence type="ECO:0000256" key="3">
    <source>
        <dbReference type="ARBA" id="ARBA00022741"/>
    </source>
</evidence>
<dbReference type="InterPro" id="IPR013749">
    <property type="entry name" value="PM/HMP-P_kinase-1"/>
</dbReference>
<dbReference type="Proteomes" id="UP000030003">
    <property type="component" value="Unassembled WGS sequence"/>
</dbReference>
<dbReference type="GO" id="GO:0008902">
    <property type="term" value="F:hydroxymethylpyrimidine kinase activity"/>
    <property type="evidence" value="ECO:0007669"/>
    <property type="project" value="TreeGrafter"/>
</dbReference>
<keyword evidence="8" id="KW-1185">Reference proteome</keyword>
<evidence type="ECO:0000256" key="5">
    <source>
        <dbReference type="ARBA" id="ARBA00022840"/>
    </source>
</evidence>
<evidence type="ECO:0000313" key="7">
    <source>
        <dbReference type="EMBL" id="KGO99632.1"/>
    </source>
</evidence>
<dbReference type="EC" id="2.7.1.35" evidence="1"/>
<comment type="caution">
    <text evidence="7">The sequence shown here is derived from an EMBL/GenBank/DDBJ whole genome shotgun (WGS) entry which is preliminary data.</text>
</comment>
<reference evidence="7 8" key="1">
    <citation type="submission" date="2013-08" db="EMBL/GenBank/DDBJ databases">
        <title>Genomic analysis of Lysobacter defluvii.</title>
        <authorList>
            <person name="Wang Q."/>
            <person name="Wang G."/>
        </authorList>
    </citation>
    <scope>NUCLEOTIDE SEQUENCE [LARGE SCALE GENOMIC DNA]</scope>
    <source>
        <strain evidence="7 8">IMMIB APB-9</strain>
    </source>
</reference>
<gene>
    <name evidence="7" type="primary">pdxK</name>
    <name evidence="7" type="ORF">N791_02795</name>
</gene>
<accession>A0A0A0MBE8</accession>
<evidence type="ECO:0000256" key="4">
    <source>
        <dbReference type="ARBA" id="ARBA00022777"/>
    </source>
</evidence>
<dbReference type="RefSeq" id="WP_027068692.1">
    <property type="nucleotide sequence ID" value="NZ_AUHT01000004.1"/>
</dbReference>
<dbReference type="PANTHER" id="PTHR10534:SF15">
    <property type="entry name" value="PYRIDOXINE_PYRIDOXAL_PYRIDOXAMINE KINASE"/>
    <property type="match status" value="1"/>
</dbReference>
<proteinExistence type="predicted"/>
<dbReference type="eggNOG" id="COG2240">
    <property type="taxonomic scope" value="Bacteria"/>
</dbReference>
<keyword evidence="2 7" id="KW-0808">Transferase</keyword>
<evidence type="ECO:0000259" key="6">
    <source>
        <dbReference type="Pfam" id="PF08543"/>
    </source>
</evidence>
<dbReference type="PANTHER" id="PTHR10534">
    <property type="entry name" value="PYRIDOXAL KINASE"/>
    <property type="match status" value="1"/>
</dbReference>
<dbReference type="CDD" id="cd01173">
    <property type="entry name" value="pyridoxal_pyridoxamine_kinase"/>
    <property type="match status" value="1"/>
</dbReference>
<evidence type="ECO:0000256" key="1">
    <source>
        <dbReference type="ARBA" id="ARBA00012104"/>
    </source>
</evidence>
<dbReference type="GO" id="GO:0005524">
    <property type="term" value="F:ATP binding"/>
    <property type="evidence" value="ECO:0007669"/>
    <property type="project" value="UniProtKB-KW"/>
</dbReference>